<dbReference type="InterPro" id="IPR001633">
    <property type="entry name" value="EAL_dom"/>
</dbReference>
<dbReference type="SMART" id="SM00086">
    <property type="entry name" value="PAC"/>
    <property type="match status" value="5"/>
</dbReference>
<dbReference type="SMART" id="SM00267">
    <property type="entry name" value="GGDEF"/>
    <property type="match status" value="1"/>
</dbReference>
<accession>A0ABY8QG71</accession>
<dbReference type="PROSITE" id="PS50883">
    <property type="entry name" value="EAL"/>
    <property type="match status" value="1"/>
</dbReference>
<dbReference type="EMBL" id="CP124616">
    <property type="protein sequence ID" value="WGW03614.1"/>
    <property type="molecule type" value="Genomic_DNA"/>
</dbReference>
<keyword evidence="6" id="KW-1185">Reference proteome</keyword>
<organism evidence="5 6">
    <name type="scientific">Tropicibacter oceani</name>
    <dbReference type="NCBI Taxonomy" id="3058420"/>
    <lineage>
        <taxon>Bacteria</taxon>
        <taxon>Pseudomonadati</taxon>
        <taxon>Pseudomonadota</taxon>
        <taxon>Alphaproteobacteria</taxon>
        <taxon>Rhodobacterales</taxon>
        <taxon>Roseobacteraceae</taxon>
        <taxon>Tropicibacter</taxon>
    </lineage>
</organism>
<protein>
    <submittedName>
        <fullName evidence="5">EAL domain-containing protein</fullName>
    </submittedName>
</protein>
<dbReference type="PROSITE" id="PS50887">
    <property type="entry name" value="GGDEF"/>
    <property type="match status" value="1"/>
</dbReference>
<dbReference type="Gene3D" id="3.20.20.450">
    <property type="entry name" value="EAL domain"/>
    <property type="match status" value="1"/>
</dbReference>
<dbReference type="InterPro" id="IPR029787">
    <property type="entry name" value="Nucleotide_cyclase"/>
</dbReference>
<dbReference type="Pfam" id="PF00563">
    <property type="entry name" value="EAL"/>
    <property type="match status" value="1"/>
</dbReference>
<dbReference type="InterPro" id="IPR000160">
    <property type="entry name" value="GGDEF_dom"/>
</dbReference>
<dbReference type="SUPFAM" id="SSF55073">
    <property type="entry name" value="Nucleotide cyclase"/>
    <property type="match status" value="1"/>
</dbReference>
<evidence type="ECO:0000259" key="2">
    <source>
        <dbReference type="PROSITE" id="PS50113"/>
    </source>
</evidence>
<dbReference type="Gene3D" id="3.30.450.20">
    <property type="entry name" value="PAS domain"/>
    <property type="match status" value="5"/>
</dbReference>
<dbReference type="RefSeq" id="WP_282300244.1">
    <property type="nucleotide sequence ID" value="NZ_CP124616.1"/>
</dbReference>
<dbReference type="InterPro" id="IPR043128">
    <property type="entry name" value="Rev_trsase/Diguanyl_cyclase"/>
</dbReference>
<dbReference type="Gene3D" id="3.30.70.270">
    <property type="match status" value="1"/>
</dbReference>
<feature type="domain" description="PAS" evidence="1">
    <location>
        <begin position="131"/>
        <end position="203"/>
    </location>
</feature>
<dbReference type="PANTHER" id="PTHR44757">
    <property type="entry name" value="DIGUANYLATE CYCLASE DGCP"/>
    <property type="match status" value="1"/>
</dbReference>
<evidence type="ECO:0000313" key="6">
    <source>
        <dbReference type="Proteomes" id="UP001241605"/>
    </source>
</evidence>
<dbReference type="CDD" id="cd00130">
    <property type="entry name" value="PAS"/>
    <property type="match status" value="3"/>
</dbReference>
<dbReference type="InterPro" id="IPR000014">
    <property type="entry name" value="PAS"/>
</dbReference>
<dbReference type="InterPro" id="IPR035965">
    <property type="entry name" value="PAS-like_dom_sf"/>
</dbReference>
<evidence type="ECO:0000259" key="3">
    <source>
        <dbReference type="PROSITE" id="PS50883"/>
    </source>
</evidence>
<dbReference type="NCBIfam" id="TIGR00229">
    <property type="entry name" value="sensory_box"/>
    <property type="match status" value="2"/>
</dbReference>
<evidence type="ECO:0000313" key="5">
    <source>
        <dbReference type="EMBL" id="WGW03614.1"/>
    </source>
</evidence>
<sequence>MIDSDAVAAFKRFFSGSDFPAWIACLDGSHAVVNAAYLRTSGAAIPAHVPIPTSEFLTPADIKHLGQAGALFAGPDRKDGSHHIWLTGGAEAAGAYTLQPIVDGSGPRAILGTRSYGAPFFSRQTGPQVESVTLQQAAIDSSAIALWFADTGTGQLRANEGFFKLIGFSPDEVDLAPDWIRNRIHPEDLRGTIKGVEDLLSGRTDRYCGDYRIRCKDGTWKWLQSSAQLATRQDDKGSAPVICGSFLDISARKVNESAMAQALREAEQTKSLLQYSEEAHRVSTESGGIAPWHIDPQSGDAWWSDHFYRILGYEVGEIAPHREALVALIHPEDIQPAVNAMQALKQGQSEEYNIQFRARRADGSWQWYEAVARLVPRDHMNLHPLICGSMRDIGDWKHTEARLETAVAEARAARDDAQNARSVAQWNEEILRVSSESGNVVPWIRVPDTGESWFGANVADVLGLNRGAPMNAGLFRTLIHPEDSPGVIASLTNLERGETEVYAEDFRVRRADGSWSWVTSRGRRIDRSDRGLPFLLCGSLTVIDHLKDNERRLAEAAEFARRARDRLNRLADNAPGALYEFRQAADGSYDLPYFSAKLPELLGIDASIMGSDGAVVLTNVAPEDLPEFEIRLLASKQTLTEFKWQFRVNHPDKGQRWILCTSVPKAQDDGSTIWFGNLFDITDQLRTELKAQEAAEAVKAAHARLTTIADNAPAGIFELRRTQSGETELRYTSARLKALVGLETVSAAEFLPRLLARILPEDKPGYLGSMELSRQSLSQWSHRFRVDHPVQGIRWIAGSATPEVRDDGSVTWIGTIHDVTPDAKREAELRQAHELAERMREKSEWQAYHDSLTDLPNRRFFDRALAERMEKTRADQGPRDCVLIRIDGDRFKYINDTLGHEAGDEVLKRIGRILVDATRADDLAARIGGDEFSLLLAPGTSPRAAEKIVERIQRGLAEPITFNDRQCLIEVSFGIAHVDDLGATGSDILPFADAALYRAKEKGRNRLEFFTPALKAEILHDRQLANELQDALNNDEFVPYFQPQICARNGSLSGVETLLRWQHPSRGILGPDHFLKVADQLRMVPELDGIMLAKAQQSLRNWRAQGVVIPKIGFNVSSGRMRDPNILTAAERITGDGTKVAFELLESILLEEENDIFRFHLDQLREAGVDIEIDDFGSGHASIIALMAISPSALKIDRRLVQPVDQGFRPRKMVRAIVEIAETFEIKTIAEGVETPEQVDILRDLGCDILQGYHYSRPICEAELTQFVTGLSDGAPDGKHRRSAAQ</sequence>
<feature type="domain" description="EAL" evidence="3">
    <location>
        <begin position="1021"/>
        <end position="1272"/>
    </location>
</feature>
<dbReference type="Proteomes" id="UP001241605">
    <property type="component" value="Chromosome"/>
</dbReference>
<feature type="domain" description="GGDEF" evidence="4">
    <location>
        <begin position="879"/>
        <end position="1012"/>
    </location>
</feature>
<reference evidence="5 6" key="1">
    <citation type="submission" date="2023-05" db="EMBL/GenBank/DDBJ databases">
        <title>YMD87, complete Genome.</title>
        <authorList>
            <person name="Zhang J."/>
            <person name="Xu X."/>
        </authorList>
    </citation>
    <scope>NUCLEOTIDE SEQUENCE [LARGE SCALE GENOMIC DNA]</scope>
    <source>
        <strain evidence="5 6">YMD87</strain>
    </source>
</reference>
<dbReference type="NCBIfam" id="TIGR00254">
    <property type="entry name" value="GGDEF"/>
    <property type="match status" value="1"/>
</dbReference>
<dbReference type="SMART" id="SM00091">
    <property type="entry name" value="PAS"/>
    <property type="match status" value="4"/>
</dbReference>
<dbReference type="SUPFAM" id="SSF141868">
    <property type="entry name" value="EAL domain-like"/>
    <property type="match status" value="1"/>
</dbReference>
<dbReference type="InterPro" id="IPR052155">
    <property type="entry name" value="Biofilm_reg_signaling"/>
</dbReference>
<evidence type="ECO:0000259" key="1">
    <source>
        <dbReference type="PROSITE" id="PS50112"/>
    </source>
</evidence>
<dbReference type="SUPFAM" id="SSF55785">
    <property type="entry name" value="PYP-like sensor domain (PAS domain)"/>
    <property type="match status" value="5"/>
</dbReference>
<proteinExistence type="predicted"/>
<feature type="domain" description="PAS" evidence="1">
    <location>
        <begin position="303"/>
        <end position="348"/>
    </location>
</feature>
<dbReference type="CDD" id="cd01948">
    <property type="entry name" value="EAL"/>
    <property type="match status" value="1"/>
</dbReference>
<dbReference type="InterPro" id="IPR000700">
    <property type="entry name" value="PAS-assoc_C"/>
</dbReference>
<feature type="domain" description="PAC" evidence="2">
    <location>
        <begin position="207"/>
        <end position="261"/>
    </location>
</feature>
<dbReference type="Pfam" id="PF00990">
    <property type="entry name" value="GGDEF"/>
    <property type="match status" value="1"/>
</dbReference>
<name>A0ABY8QG71_9RHOB</name>
<dbReference type="PROSITE" id="PS50113">
    <property type="entry name" value="PAC"/>
    <property type="match status" value="1"/>
</dbReference>
<dbReference type="InterPro" id="IPR013655">
    <property type="entry name" value="PAS_fold_3"/>
</dbReference>
<dbReference type="InterPro" id="IPR001610">
    <property type="entry name" value="PAC"/>
</dbReference>
<dbReference type="PROSITE" id="PS50112">
    <property type="entry name" value="PAS"/>
    <property type="match status" value="2"/>
</dbReference>
<dbReference type="PANTHER" id="PTHR44757:SF2">
    <property type="entry name" value="BIOFILM ARCHITECTURE MAINTENANCE PROTEIN MBAA"/>
    <property type="match status" value="1"/>
</dbReference>
<gene>
    <name evidence="5" type="ORF">QF118_17075</name>
</gene>
<evidence type="ECO:0000259" key="4">
    <source>
        <dbReference type="PROSITE" id="PS50887"/>
    </source>
</evidence>
<dbReference type="Pfam" id="PF08447">
    <property type="entry name" value="PAS_3"/>
    <property type="match status" value="3"/>
</dbReference>
<dbReference type="InterPro" id="IPR035919">
    <property type="entry name" value="EAL_sf"/>
</dbReference>
<dbReference type="CDD" id="cd01949">
    <property type="entry name" value="GGDEF"/>
    <property type="match status" value="1"/>
</dbReference>
<dbReference type="SMART" id="SM00052">
    <property type="entry name" value="EAL"/>
    <property type="match status" value="1"/>
</dbReference>